<dbReference type="EMBL" id="PFEF01000010">
    <property type="protein sequence ID" value="PJE64150.1"/>
    <property type="molecule type" value="Genomic_DNA"/>
</dbReference>
<evidence type="ECO:0000313" key="2">
    <source>
        <dbReference type="Proteomes" id="UP000229098"/>
    </source>
</evidence>
<protein>
    <submittedName>
        <fullName evidence="1">Uncharacterized protein</fullName>
    </submittedName>
</protein>
<dbReference type="AlphaFoldDB" id="A0A2M8KW55"/>
<gene>
    <name evidence="1" type="ORF">COU90_04745</name>
</gene>
<organism evidence="1 2">
    <name type="scientific">Candidatus Ryanbacteria bacterium CG10_big_fil_rev_8_21_14_0_10_43_42</name>
    <dbReference type="NCBI Taxonomy" id="1974864"/>
    <lineage>
        <taxon>Bacteria</taxon>
        <taxon>Candidatus Ryaniibacteriota</taxon>
    </lineage>
</organism>
<sequence>MKTLEKKKVVSKKRTVKKTKGHVCVSEAHAEHCFWVHNGPVISTISELIQSLQTMADDQFDYHTKRAGNDFALWVKEVLGDNQCAAVMSRARTRAGMLKALSSHRNSCN</sequence>
<dbReference type="Proteomes" id="UP000229098">
    <property type="component" value="Unassembled WGS sequence"/>
</dbReference>
<comment type="caution">
    <text evidence="1">The sequence shown here is derived from an EMBL/GenBank/DDBJ whole genome shotgun (WGS) entry which is preliminary data.</text>
</comment>
<proteinExistence type="predicted"/>
<reference evidence="2" key="1">
    <citation type="submission" date="2017-09" db="EMBL/GenBank/DDBJ databases">
        <title>Depth-based differentiation of microbial function through sediment-hosted aquifers and enrichment of novel symbionts in the deep terrestrial subsurface.</title>
        <authorList>
            <person name="Probst A.J."/>
            <person name="Ladd B."/>
            <person name="Jarett J.K."/>
            <person name="Geller-Mcgrath D.E."/>
            <person name="Sieber C.M.K."/>
            <person name="Emerson J.B."/>
            <person name="Anantharaman K."/>
            <person name="Thomas B.C."/>
            <person name="Malmstrom R."/>
            <person name="Stieglmeier M."/>
            <person name="Klingl A."/>
            <person name="Woyke T."/>
            <person name="Ryan C.M."/>
            <person name="Banfield J.F."/>
        </authorList>
    </citation>
    <scope>NUCLEOTIDE SEQUENCE [LARGE SCALE GENOMIC DNA]</scope>
</reference>
<name>A0A2M8KW55_9BACT</name>
<evidence type="ECO:0000313" key="1">
    <source>
        <dbReference type="EMBL" id="PJE64150.1"/>
    </source>
</evidence>
<accession>A0A2M8KW55</accession>